<dbReference type="EMBL" id="FPAW01000018">
    <property type="protein sequence ID" value="SFU00863.1"/>
    <property type="molecule type" value="Genomic_DNA"/>
</dbReference>
<accession>A0A1I7CN78</accession>
<dbReference type="RefSeq" id="WP_027263350.1">
    <property type="nucleotide sequence ID" value="NZ_FPAW01000018.1"/>
</dbReference>
<dbReference type="eggNOG" id="ENOG5032SHK">
    <property type="taxonomic scope" value="Bacteria"/>
</dbReference>
<gene>
    <name evidence="1" type="ORF">SAMN05216236_11821</name>
</gene>
<dbReference type="AlphaFoldDB" id="A0A1I7CN78"/>
<evidence type="ECO:0008006" key="3">
    <source>
        <dbReference type="Google" id="ProtNLM"/>
    </source>
</evidence>
<evidence type="ECO:0000313" key="2">
    <source>
        <dbReference type="Proteomes" id="UP000182466"/>
    </source>
</evidence>
<organism evidence="1 2">
    <name type="scientific">Sedimentitalea nanhaiensis</name>
    <dbReference type="NCBI Taxonomy" id="999627"/>
    <lineage>
        <taxon>Bacteria</taxon>
        <taxon>Pseudomonadati</taxon>
        <taxon>Pseudomonadota</taxon>
        <taxon>Alphaproteobacteria</taxon>
        <taxon>Rhodobacterales</taxon>
        <taxon>Paracoccaceae</taxon>
        <taxon>Sedimentitalea</taxon>
    </lineage>
</organism>
<sequence length="137" mass="14839">MNSASDAGYSGTPLIRKLGFRSGWHVRVSNAPKRYDDLLGAGHGVVLDHSGGQAAYDAAHLFLRDTDGIATVAMRGIERLKPGGMLWLSWAKKSSALHVGVTEDALRAAVLPLGWVDVKVCAVDADWSGLKFLRRRR</sequence>
<dbReference type="OrthoDB" id="9800461at2"/>
<evidence type="ECO:0000313" key="1">
    <source>
        <dbReference type="EMBL" id="SFU00863.1"/>
    </source>
</evidence>
<dbReference type="STRING" id="999627.SAMN05216236_11821"/>
<keyword evidence="2" id="KW-1185">Reference proteome</keyword>
<protein>
    <recommendedName>
        <fullName evidence="3">DUF3052 domain-containing protein</fullName>
    </recommendedName>
</protein>
<name>A0A1I7CN78_9RHOB</name>
<reference evidence="1 2" key="1">
    <citation type="submission" date="2016-10" db="EMBL/GenBank/DDBJ databases">
        <authorList>
            <person name="de Groot N.N."/>
        </authorList>
    </citation>
    <scope>NUCLEOTIDE SEQUENCE [LARGE SCALE GENOMIC DNA]</scope>
    <source>
        <strain evidence="1 2">CGMCC 1.10959</strain>
    </source>
</reference>
<dbReference type="Proteomes" id="UP000182466">
    <property type="component" value="Unassembled WGS sequence"/>
</dbReference>
<proteinExistence type="predicted"/>